<feature type="region of interest" description="Disordered" evidence="5">
    <location>
        <begin position="380"/>
        <end position="424"/>
    </location>
</feature>
<feature type="compositionally biased region" description="Low complexity" evidence="5">
    <location>
        <begin position="109"/>
        <end position="122"/>
    </location>
</feature>
<keyword evidence="1 4" id="KW-0479">Metal-binding</keyword>
<organism evidence="7 8">
    <name type="scientific">Hermanssonia centrifuga</name>
    <dbReference type="NCBI Taxonomy" id="98765"/>
    <lineage>
        <taxon>Eukaryota</taxon>
        <taxon>Fungi</taxon>
        <taxon>Dikarya</taxon>
        <taxon>Basidiomycota</taxon>
        <taxon>Agaricomycotina</taxon>
        <taxon>Agaricomycetes</taxon>
        <taxon>Polyporales</taxon>
        <taxon>Meruliaceae</taxon>
        <taxon>Hermanssonia</taxon>
    </lineage>
</organism>
<dbReference type="InterPro" id="IPR000571">
    <property type="entry name" value="Znf_CCCH"/>
</dbReference>
<proteinExistence type="predicted"/>
<evidence type="ECO:0000313" key="7">
    <source>
        <dbReference type="EMBL" id="PSR70767.1"/>
    </source>
</evidence>
<dbReference type="InterPro" id="IPR045072">
    <property type="entry name" value="MKRN-like"/>
</dbReference>
<sequence>MPTGDNSGKEEVPADLRDVEREKDKDRPSKSKGPAKTKDLSHVPCKFFKVGSCTAGSSCPFSHTILEPGQQKEVCTWFVKGNCKFGHKCALAHILPGQSMSMDRKNKKAAQAAATAANSNAASPREGHRGGRSQRNATQGLQGGGSNSRNTLLSGSTAPTRSLSSSRPLPLKTTLSPSTPAPPVQDTEFVSYGLPDESNKLPSAPAQGKPASSSSSDVLPASLASSPRADETTANQLEDENGHLSINDSFSIRRNGQHDLADALDFGPVGSPTRTTQHSVRIARVNGFSPGTSPQTAGLSTSPFSAPGTQSVFMVQEHGGGDTKSRSGLSASLGALMSWGTDPRPSTVRKPSVAVYDEVVVEDGELEEFIPSSLTDLLTPEERSRRFSRTTSGRPILTSGVDEDSSGQSVAGDGHHHRYSRSVPAPSLLQDLRSIWTDGGRVAVGSPDAGNIGITGGGLGNGTPSSFQSNSGFGGRSEDMLAPSNASAAFLPGLHHYINAKSNLTAGMSSLYAHTGAMGASQQVGGGYGGLNGMALSPPRLNSFAGNSAFESVPTNPPHSQTHRHTSSARPIASDGTDVYPADPDERRNAFSPSMRALQAHAPGQSLPQGLAAGYSRIHALPPPPTIPSPSTSGAFSPGRPSGFSPVAKGMMHGQNGSLDWHNSSPTSGGIPDQLGHGPQDLATTPPSNASLGGLENMFSRLSYSAAASRSNAPAPPGIVARNASGRSWHNGQGPLSPLSGPVLTGDDDDLFSMDG</sequence>
<feature type="compositionally biased region" description="Low complexity" evidence="5">
    <location>
        <begin position="700"/>
        <end position="713"/>
    </location>
</feature>
<feature type="domain" description="C3H1-type" evidence="6">
    <location>
        <begin position="69"/>
        <end position="96"/>
    </location>
</feature>
<feature type="region of interest" description="Disordered" evidence="5">
    <location>
        <begin position="1"/>
        <end position="39"/>
    </location>
</feature>
<keyword evidence="3 4" id="KW-0862">Zinc</keyword>
<feature type="compositionally biased region" description="Polar residues" evidence="5">
    <location>
        <begin position="545"/>
        <end position="560"/>
    </location>
</feature>
<feature type="zinc finger region" description="C3H1-type" evidence="4">
    <location>
        <begin position="39"/>
        <end position="66"/>
    </location>
</feature>
<feature type="compositionally biased region" description="Polar residues" evidence="5">
    <location>
        <begin position="655"/>
        <end position="668"/>
    </location>
</feature>
<evidence type="ECO:0000256" key="2">
    <source>
        <dbReference type="ARBA" id="ARBA00022771"/>
    </source>
</evidence>
<keyword evidence="2 4" id="KW-0863">Zinc-finger</keyword>
<dbReference type="GO" id="GO:0061630">
    <property type="term" value="F:ubiquitin protein ligase activity"/>
    <property type="evidence" value="ECO:0007669"/>
    <property type="project" value="InterPro"/>
</dbReference>
<dbReference type="SMART" id="SM00356">
    <property type="entry name" value="ZnF_C3H1"/>
    <property type="match status" value="2"/>
</dbReference>
<dbReference type="STRING" id="98765.A0A2R6NEE8"/>
<dbReference type="PANTHER" id="PTHR11224">
    <property type="entry name" value="MAKORIN-RELATED"/>
    <property type="match status" value="1"/>
</dbReference>
<gene>
    <name evidence="7" type="ORF">PHLCEN_2v13387</name>
</gene>
<dbReference type="GO" id="GO:0000209">
    <property type="term" value="P:protein polyubiquitination"/>
    <property type="evidence" value="ECO:0007669"/>
    <property type="project" value="InterPro"/>
</dbReference>
<feature type="region of interest" description="Disordered" evidence="5">
    <location>
        <begin position="545"/>
        <end position="589"/>
    </location>
</feature>
<protein>
    <recommendedName>
        <fullName evidence="6">C3H1-type domain-containing protein</fullName>
    </recommendedName>
</protein>
<dbReference type="GO" id="GO:0008270">
    <property type="term" value="F:zinc ion binding"/>
    <property type="evidence" value="ECO:0007669"/>
    <property type="project" value="UniProtKB-KW"/>
</dbReference>
<dbReference type="SUPFAM" id="SSF90229">
    <property type="entry name" value="CCCH zinc finger"/>
    <property type="match status" value="1"/>
</dbReference>
<evidence type="ECO:0000256" key="5">
    <source>
        <dbReference type="SAM" id="MobiDB-lite"/>
    </source>
</evidence>
<dbReference type="Proteomes" id="UP000186601">
    <property type="component" value="Unassembled WGS sequence"/>
</dbReference>
<evidence type="ECO:0000256" key="1">
    <source>
        <dbReference type="ARBA" id="ARBA00022723"/>
    </source>
</evidence>
<feature type="compositionally biased region" description="Basic and acidic residues" evidence="5">
    <location>
        <begin position="7"/>
        <end position="29"/>
    </location>
</feature>
<feature type="region of interest" description="Disordered" evidence="5">
    <location>
        <begin position="286"/>
        <end position="305"/>
    </location>
</feature>
<evidence type="ECO:0000256" key="3">
    <source>
        <dbReference type="ARBA" id="ARBA00022833"/>
    </source>
</evidence>
<reference evidence="7 8" key="1">
    <citation type="submission" date="2018-02" db="EMBL/GenBank/DDBJ databases">
        <title>Genome sequence of the basidiomycete white-rot fungus Phlebia centrifuga.</title>
        <authorList>
            <person name="Granchi Z."/>
            <person name="Peng M."/>
            <person name="de Vries R.P."/>
            <person name="Hilden K."/>
            <person name="Makela M.R."/>
            <person name="Grigoriev I."/>
            <person name="Riley R."/>
        </authorList>
    </citation>
    <scope>NUCLEOTIDE SEQUENCE [LARGE SCALE GENOMIC DNA]</scope>
    <source>
        <strain evidence="7 8">FBCC195</strain>
    </source>
</reference>
<feature type="zinc finger region" description="C3H1-type" evidence="4">
    <location>
        <begin position="69"/>
        <end position="96"/>
    </location>
</feature>
<comment type="caution">
    <text evidence="7">The sequence shown here is derived from an EMBL/GenBank/DDBJ whole genome shotgun (WGS) entry which is preliminary data.</text>
</comment>
<keyword evidence="8" id="KW-1185">Reference proteome</keyword>
<feature type="compositionally biased region" description="Acidic residues" evidence="5">
    <location>
        <begin position="746"/>
        <end position="756"/>
    </location>
</feature>
<dbReference type="Pfam" id="PF14608">
    <property type="entry name" value="zf-CCCH_2"/>
    <property type="match status" value="1"/>
</dbReference>
<dbReference type="InterPro" id="IPR036855">
    <property type="entry name" value="Znf_CCCH_sf"/>
</dbReference>
<feature type="region of interest" description="Disordered" evidence="5">
    <location>
        <begin position="616"/>
        <end position="756"/>
    </location>
</feature>
<dbReference type="Gene3D" id="4.10.1000.10">
    <property type="entry name" value="Zinc finger, CCCH-type"/>
    <property type="match status" value="1"/>
</dbReference>
<evidence type="ECO:0000313" key="8">
    <source>
        <dbReference type="Proteomes" id="UP000186601"/>
    </source>
</evidence>
<feature type="compositionally biased region" description="Polar residues" evidence="5">
    <location>
        <begin position="289"/>
        <end position="305"/>
    </location>
</feature>
<feature type="compositionally biased region" description="Low complexity" evidence="5">
    <location>
        <begin position="210"/>
        <end position="227"/>
    </location>
</feature>
<accession>A0A2R6NEE8</accession>
<dbReference type="PANTHER" id="PTHR11224:SF10">
    <property type="entry name" value="IP09428P-RELATED"/>
    <property type="match status" value="1"/>
</dbReference>
<feature type="compositionally biased region" description="Low complexity" evidence="5">
    <location>
        <begin position="156"/>
        <end position="178"/>
    </location>
</feature>
<dbReference type="PROSITE" id="PS50103">
    <property type="entry name" value="ZF_C3H1"/>
    <property type="match status" value="2"/>
</dbReference>
<feature type="domain" description="C3H1-type" evidence="6">
    <location>
        <begin position="39"/>
        <end position="66"/>
    </location>
</feature>
<dbReference type="Pfam" id="PF00642">
    <property type="entry name" value="zf-CCCH"/>
    <property type="match status" value="1"/>
</dbReference>
<name>A0A2R6NEE8_9APHY</name>
<evidence type="ECO:0000256" key="4">
    <source>
        <dbReference type="PROSITE-ProRule" id="PRU00723"/>
    </source>
</evidence>
<evidence type="ECO:0000259" key="6">
    <source>
        <dbReference type="PROSITE" id="PS50103"/>
    </source>
</evidence>
<dbReference type="EMBL" id="MLYV02001330">
    <property type="protein sequence ID" value="PSR70767.1"/>
    <property type="molecule type" value="Genomic_DNA"/>
</dbReference>
<feature type="region of interest" description="Disordered" evidence="5">
    <location>
        <begin position="102"/>
        <end position="243"/>
    </location>
</feature>
<dbReference type="AlphaFoldDB" id="A0A2R6NEE8"/>
<feature type="compositionally biased region" description="Polar residues" evidence="5">
    <location>
        <begin position="682"/>
        <end position="691"/>
    </location>
</feature>
<dbReference type="OrthoDB" id="411372at2759"/>